<comment type="caution">
    <text evidence="4">The sequence shown here is derived from an EMBL/GenBank/DDBJ whole genome shotgun (WGS) entry which is preliminary data.</text>
</comment>
<feature type="region of interest" description="Disordered" evidence="2">
    <location>
        <begin position="55"/>
        <end position="122"/>
    </location>
</feature>
<evidence type="ECO:0000256" key="2">
    <source>
        <dbReference type="SAM" id="MobiDB-lite"/>
    </source>
</evidence>
<keyword evidence="1" id="KW-0809">Transit peptide</keyword>
<dbReference type="InterPro" id="IPR036412">
    <property type="entry name" value="HAD-like_sf"/>
</dbReference>
<organism evidence="4 5">
    <name type="scientific">Dactylellina haptotyla (strain CBS 200.50)</name>
    <name type="common">Nematode-trapping fungus</name>
    <name type="synonym">Monacrosporium haptotylum</name>
    <dbReference type="NCBI Taxonomy" id="1284197"/>
    <lineage>
        <taxon>Eukaryota</taxon>
        <taxon>Fungi</taxon>
        <taxon>Dikarya</taxon>
        <taxon>Ascomycota</taxon>
        <taxon>Pezizomycotina</taxon>
        <taxon>Orbiliomycetes</taxon>
        <taxon>Orbiliales</taxon>
        <taxon>Orbiliaceae</taxon>
        <taxon>Dactylellina</taxon>
    </lineage>
</organism>
<dbReference type="SUPFAM" id="SSF56784">
    <property type="entry name" value="HAD-like"/>
    <property type="match status" value="1"/>
</dbReference>
<sequence>MPPQLTYSSRRLTHSYRSPQSHPYDSNPIRYAKSLPPCNTMNEQSIGVVAAVDVQNTTKKNANKRKKWRKNKKNQQAPYQEGWGPESPSASELSIQDVQINSNSNPWQHPQTPFPGQHLGEDSTLGPLPGEYWQSSGIQEFAGPAHTGVFPTAPYPYIPNNMLPAGPALPHFQPPTSYQSWFNSGYTLPPMALPFPFAQPAYQAPYIGHISKRQYTTSPSNYAPTPKKPWVPDWNSKPQRPPVPKSEDNRRLTGFRSQQVQKSILPPPKEAPSFAPGPTRRQDKEIKLPPPKPTLEYLKTAEVPAKLVENPDKRRLLVALDLNGTLLCRKISPNGTKDKLSPMERRNLRPFLNYIFQEHEVIIFSSAMPKTILVLSKAIFPANYRDMILDIFTREDMDIPSNLLYSNVSSFKRLSKVWDRLNKSATMDGSQIVFDQTNTVLLDDTCEKAATEPHNLIEVPEYTIQLHHEETDDALGQVAGYIEELRKWDNVSSYIRASPFNIHGEYVRPNDWVNAPYKSRISMRSVPIKEPTHSPPEQDANNSS</sequence>
<dbReference type="Pfam" id="PF03031">
    <property type="entry name" value="NIF"/>
    <property type="match status" value="1"/>
</dbReference>
<dbReference type="HOGENOM" id="CLU_500592_0_0_1"/>
<dbReference type="STRING" id="1284197.S8AJ74"/>
<reference evidence="4 5" key="1">
    <citation type="journal article" date="2013" name="PLoS Genet.">
        <title>Genomic mechanisms accounting for the adaptation to parasitism in nematode-trapping fungi.</title>
        <authorList>
            <person name="Meerupati T."/>
            <person name="Andersson K.M."/>
            <person name="Friman E."/>
            <person name="Kumar D."/>
            <person name="Tunlid A."/>
            <person name="Ahren D."/>
        </authorList>
    </citation>
    <scope>NUCLEOTIDE SEQUENCE [LARGE SCALE GENOMIC DNA]</scope>
    <source>
        <strain evidence="4 5">CBS 200.50</strain>
    </source>
</reference>
<dbReference type="GO" id="GO:0015031">
    <property type="term" value="P:protein transport"/>
    <property type="evidence" value="ECO:0007669"/>
    <property type="project" value="UniProtKB-KW"/>
</dbReference>
<keyword evidence="1" id="KW-0653">Protein transport</keyword>
<name>S8AJ74_DACHA</name>
<dbReference type="AlphaFoldDB" id="S8AJ74"/>
<dbReference type="PANTHER" id="PTHR12210">
    <property type="entry name" value="DULLARD PROTEIN PHOSPHATASE"/>
    <property type="match status" value="1"/>
</dbReference>
<feature type="compositionally biased region" description="Polar residues" evidence="2">
    <location>
        <begin position="88"/>
        <end position="111"/>
    </location>
</feature>
<protein>
    <recommendedName>
        <fullName evidence="1">Mitochondrial import inner membrane translocase subunit TIM50</fullName>
    </recommendedName>
</protein>
<dbReference type="EMBL" id="AQGS01000255">
    <property type="protein sequence ID" value="EPS41201.1"/>
    <property type="molecule type" value="Genomic_DNA"/>
</dbReference>
<accession>S8AJ74</accession>
<feature type="region of interest" description="Disordered" evidence="2">
    <location>
        <begin position="217"/>
        <end position="293"/>
    </location>
</feature>
<dbReference type="PROSITE" id="PS50969">
    <property type="entry name" value="FCP1"/>
    <property type="match status" value="1"/>
</dbReference>
<dbReference type="OrthoDB" id="1711508at2759"/>
<evidence type="ECO:0000313" key="5">
    <source>
        <dbReference type="Proteomes" id="UP000015100"/>
    </source>
</evidence>
<evidence type="ECO:0000256" key="1">
    <source>
        <dbReference type="RuleBase" id="RU365079"/>
    </source>
</evidence>
<comment type="subcellular location">
    <subcellularLocation>
        <location evidence="1">Mitochondrion inner membrane</location>
        <topology evidence="1">Single-pass membrane protein</topology>
    </subcellularLocation>
</comment>
<keyword evidence="5" id="KW-1185">Reference proteome</keyword>
<keyword evidence="1" id="KW-0811">Translocation</keyword>
<comment type="function">
    <text evidence="1">Essential component of the TIM23 complex, a complex that mediates the translocation of transit peptide-containing proteins across the mitochondrial inner membrane.</text>
</comment>
<reference evidence="5" key="2">
    <citation type="submission" date="2013-04" db="EMBL/GenBank/DDBJ databases">
        <title>Genomic mechanisms accounting for the adaptation to parasitism in nematode-trapping fungi.</title>
        <authorList>
            <person name="Ahren D.G."/>
        </authorList>
    </citation>
    <scope>NUCLEOTIDE SEQUENCE [LARGE SCALE GENOMIC DNA]</scope>
    <source>
        <strain evidence="5">CBS 200.50</strain>
    </source>
</reference>
<feature type="region of interest" description="Disordered" evidence="2">
    <location>
        <begin position="1"/>
        <end position="29"/>
    </location>
</feature>
<keyword evidence="1" id="KW-0813">Transport</keyword>
<evidence type="ECO:0000259" key="3">
    <source>
        <dbReference type="PROSITE" id="PS50969"/>
    </source>
</evidence>
<dbReference type="Proteomes" id="UP000015100">
    <property type="component" value="Unassembled WGS sequence"/>
</dbReference>
<proteinExistence type="inferred from homology"/>
<keyword evidence="1" id="KW-0496">Mitochondrion</keyword>
<comment type="similarity">
    <text evidence="1">Belongs to the TIM50 family.</text>
</comment>
<gene>
    <name evidence="4" type="ORF">H072_4894</name>
</gene>
<dbReference type="InterPro" id="IPR023214">
    <property type="entry name" value="HAD_sf"/>
</dbReference>
<dbReference type="SMART" id="SM00577">
    <property type="entry name" value="CPDc"/>
    <property type="match status" value="1"/>
</dbReference>
<evidence type="ECO:0000313" key="4">
    <source>
        <dbReference type="EMBL" id="EPS41201.1"/>
    </source>
</evidence>
<dbReference type="eggNOG" id="KOG1605">
    <property type="taxonomic scope" value="Eukaryota"/>
</dbReference>
<dbReference type="InterPro" id="IPR004274">
    <property type="entry name" value="FCP1_dom"/>
</dbReference>
<dbReference type="GO" id="GO:0005744">
    <property type="term" value="C:TIM23 mitochondrial import inner membrane translocase complex"/>
    <property type="evidence" value="ECO:0007669"/>
    <property type="project" value="UniProtKB-UniRule"/>
</dbReference>
<feature type="compositionally biased region" description="Basic residues" evidence="2">
    <location>
        <begin position="61"/>
        <end position="73"/>
    </location>
</feature>
<feature type="compositionally biased region" description="Polar residues" evidence="2">
    <location>
        <begin position="1"/>
        <end position="24"/>
    </location>
</feature>
<comment type="subunit">
    <text evidence="1">Component of the TIM23 complex.</text>
</comment>
<dbReference type="Gene3D" id="3.40.50.1000">
    <property type="entry name" value="HAD superfamily/HAD-like"/>
    <property type="match status" value="1"/>
</dbReference>
<dbReference type="InterPro" id="IPR050365">
    <property type="entry name" value="TIM50"/>
</dbReference>
<feature type="domain" description="FCP1 homology" evidence="3">
    <location>
        <begin position="311"/>
        <end position="485"/>
    </location>
</feature>